<dbReference type="PANTHER" id="PTHR32385">
    <property type="entry name" value="MANNOSYL PHOSPHORYLINOSITOL CERAMIDE SYNTHASE"/>
    <property type="match status" value="1"/>
</dbReference>
<keyword evidence="2" id="KW-0472">Membrane</keyword>
<evidence type="ECO:0008006" key="4">
    <source>
        <dbReference type="Google" id="ProtNLM"/>
    </source>
</evidence>
<feature type="transmembrane region" description="Helical" evidence="2">
    <location>
        <begin position="12"/>
        <end position="32"/>
    </location>
</feature>
<sequence length="298" mass="33662">MKAFLNFPCRVYLGAVVVLVVAVLVTVLYFAIKPEPNKMFDGEDASYYPAVLAAVQRVRKTVPKIVWKTGPWQENDVPEMVRQELYALRKQGYEVRYMSDKDAEAYIANNFHPDVLQAFRCLLPGAFKADLLRFCIIYKEGGVYSDVKQKLLVPIDSVVGTKALFVRDHSAGNNLSVQISFMAAPPGEPIFDAAVRTILMNVQNKDKGATFLSVTGPAMFGKLFEQIHPLYKFKFQQHTNRHLAALDGTLVIEKMMLPGGIQSGSYADMWFKDKVFDTQITRPVEDWSDPWISILKQL</sequence>
<dbReference type="GO" id="GO:0051999">
    <property type="term" value="P:mannosyl-inositol phosphorylceramide biosynthetic process"/>
    <property type="evidence" value="ECO:0007669"/>
    <property type="project" value="TreeGrafter"/>
</dbReference>
<evidence type="ECO:0000256" key="1">
    <source>
        <dbReference type="ARBA" id="ARBA00022679"/>
    </source>
</evidence>
<protein>
    <recommendedName>
        <fullName evidence="4">Glycosyltransferase</fullName>
    </recommendedName>
</protein>
<dbReference type="SUPFAM" id="SSF53448">
    <property type="entry name" value="Nucleotide-diphospho-sugar transferases"/>
    <property type="match status" value="1"/>
</dbReference>
<keyword evidence="2" id="KW-1133">Transmembrane helix</keyword>
<dbReference type="AlphaFoldDB" id="A0A6C0KFA8"/>
<dbReference type="GO" id="GO:0016020">
    <property type="term" value="C:membrane"/>
    <property type="evidence" value="ECO:0007669"/>
    <property type="project" value="GOC"/>
</dbReference>
<evidence type="ECO:0000256" key="2">
    <source>
        <dbReference type="SAM" id="Phobius"/>
    </source>
</evidence>
<dbReference type="Pfam" id="PF04488">
    <property type="entry name" value="Gly_transf_sug"/>
    <property type="match status" value="1"/>
</dbReference>
<organism evidence="3">
    <name type="scientific">viral metagenome</name>
    <dbReference type="NCBI Taxonomy" id="1070528"/>
    <lineage>
        <taxon>unclassified sequences</taxon>
        <taxon>metagenomes</taxon>
        <taxon>organismal metagenomes</taxon>
    </lineage>
</organism>
<dbReference type="InterPro" id="IPR007577">
    <property type="entry name" value="GlycoTrfase_DXD_sugar-bd_CS"/>
</dbReference>
<keyword evidence="2" id="KW-0812">Transmembrane</keyword>
<name>A0A6C0KFA8_9ZZZZ</name>
<proteinExistence type="predicted"/>
<dbReference type="PANTHER" id="PTHR32385:SF15">
    <property type="entry name" value="INOSITOL PHOSPHOCERAMIDE MANNOSYLTRANSFERASE 1"/>
    <property type="match status" value="1"/>
</dbReference>
<reference evidence="3" key="1">
    <citation type="journal article" date="2020" name="Nature">
        <title>Giant virus diversity and host interactions through global metagenomics.</title>
        <authorList>
            <person name="Schulz F."/>
            <person name="Roux S."/>
            <person name="Paez-Espino D."/>
            <person name="Jungbluth S."/>
            <person name="Walsh D.A."/>
            <person name="Denef V.J."/>
            <person name="McMahon K.D."/>
            <person name="Konstantinidis K.T."/>
            <person name="Eloe-Fadrosh E.A."/>
            <person name="Kyrpides N.C."/>
            <person name="Woyke T."/>
        </authorList>
    </citation>
    <scope>NUCLEOTIDE SEQUENCE</scope>
    <source>
        <strain evidence="3">GVMAG-S-1103017-68</strain>
    </source>
</reference>
<dbReference type="InterPro" id="IPR029044">
    <property type="entry name" value="Nucleotide-diphossugar_trans"/>
</dbReference>
<dbReference type="EMBL" id="MN740858">
    <property type="protein sequence ID" value="QHU15457.1"/>
    <property type="molecule type" value="Genomic_DNA"/>
</dbReference>
<dbReference type="Gene3D" id="3.90.550.20">
    <property type="match status" value="1"/>
</dbReference>
<dbReference type="GO" id="GO:0000030">
    <property type="term" value="F:mannosyltransferase activity"/>
    <property type="evidence" value="ECO:0007669"/>
    <property type="project" value="TreeGrafter"/>
</dbReference>
<dbReference type="InterPro" id="IPR051706">
    <property type="entry name" value="Glycosyltransferase_domain"/>
</dbReference>
<keyword evidence="1" id="KW-0808">Transferase</keyword>
<evidence type="ECO:0000313" key="3">
    <source>
        <dbReference type="EMBL" id="QHU15457.1"/>
    </source>
</evidence>
<accession>A0A6C0KFA8</accession>